<accession>A0A2T3NSH0</accession>
<dbReference type="PANTHER" id="PTHR40278">
    <property type="entry name" value="DNA UTILIZATION PROTEIN HOFN"/>
    <property type="match status" value="1"/>
</dbReference>
<dbReference type="EMBL" id="PYMA01000007">
    <property type="protein sequence ID" value="PSW19234.1"/>
    <property type="molecule type" value="Genomic_DNA"/>
</dbReference>
<dbReference type="PANTHER" id="PTHR40278:SF2">
    <property type="entry name" value="TYPE IV PILUS INNER MEMBRANE COMPONENT PILN"/>
    <property type="match status" value="1"/>
</dbReference>
<dbReference type="OrthoDB" id="5296173at2"/>
<dbReference type="GO" id="GO:0043107">
    <property type="term" value="P:type IV pilus-dependent motility"/>
    <property type="evidence" value="ECO:0007669"/>
    <property type="project" value="TreeGrafter"/>
</dbReference>
<dbReference type="Pfam" id="PF05137">
    <property type="entry name" value="PilN"/>
    <property type="match status" value="1"/>
</dbReference>
<feature type="transmembrane region" description="Helical" evidence="1">
    <location>
        <begin position="21"/>
        <end position="44"/>
    </location>
</feature>
<name>A0A2T3NSH0_9GAMM</name>
<evidence type="ECO:0000313" key="3">
    <source>
        <dbReference type="Proteomes" id="UP000241771"/>
    </source>
</evidence>
<evidence type="ECO:0000313" key="2">
    <source>
        <dbReference type="EMBL" id="PSW19234.1"/>
    </source>
</evidence>
<protein>
    <submittedName>
        <fullName evidence="2">Pilus assembly protein PilS</fullName>
    </submittedName>
</protein>
<organism evidence="2 3">
    <name type="scientific">Photobacterium sanctipauli</name>
    <dbReference type="NCBI Taxonomy" id="1342794"/>
    <lineage>
        <taxon>Bacteria</taxon>
        <taxon>Pseudomonadati</taxon>
        <taxon>Pseudomonadota</taxon>
        <taxon>Gammaproteobacteria</taxon>
        <taxon>Vibrionales</taxon>
        <taxon>Vibrionaceae</taxon>
        <taxon>Photobacterium</taxon>
    </lineage>
</organism>
<dbReference type="Proteomes" id="UP000241771">
    <property type="component" value="Unassembled WGS sequence"/>
</dbReference>
<dbReference type="InterPro" id="IPR007813">
    <property type="entry name" value="PilN"/>
</dbReference>
<dbReference type="AlphaFoldDB" id="A0A2T3NSH0"/>
<keyword evidence="1" id="KW-1133">Transmembrane helix</keyword>
<keyword evidence="1" id="KW-0472">Membrane</keyword>
<proteinExistence type="predicted"/>
<keyword evidence="3" id="KW-1185">Reference proteome</keyword>
<evidence type="ECO:0000256" key="1">
    <source>
        <dbReference type="SAM" id="Phobius"/>
    </source>
</evidence>
<keyword evidence="1" id="KW-0812">Transmembrane</keyword>
<sequence length="199" mass="22472">MIAKLNLLPWREERRRQHRQRFTALLAGVAGMVAFGLWLASGFLGQQQQIQHERNSQLSNEIRLLEQQLSLLPEMDRQRDALSQRLAVITDIQKGRNHITRLMSLLPSVVPQGVYLKSLVMTGSHTKVEGVGDSNGRLATLLSNAESSEWLSQVNMHSIVLEKGEQEREKTQFKASFVLRTPQEALLAIKQGKKELPGD</sequence>
<dbReference type="InterPro" id="IPR052534">
    <property type="entry name" value="Extracell_DNA_Util/SecSys_Comp"/>
</dbReference>
<gene>
    <name evidence="2" type="ORF">C9I98_12735</name>
</gene>
<dbReference type="RefSeq" id="WP_036820679.1">
    <property type="nucleotide sequence ID" value="NZ_JGVO01000290.1"/>
</dbReference>
<comment type="caution">
    <text evidence="2">The sequence shown here is derived from an EMBL/GenBank/DDBJ whole genome shotgun (WGS) entry which is preliminary data.</text>
</comment>
<dbReference type="GO" id="GO:0043683">
    <property type="term" value="P:type IV pilus assembly"/>
    <property type="evidence" value="ECO:0007669"/>
    <property type="project" value="TreeGrafter"/>
</dbReference>
<reference evidence="2 3" key="1">
    <citation type="submission" date="2018-01" db="EMBL/GenBank/DDBJ databases">
        <title>Whole genome sequencing of Histamine producing bacteria.</title>
        <authorList>
            <person name="Butler K."/>
        </authorList>
    </citation>
    <scope>NUCLEOTIDE SEQUENCE [LARGE SCALE GENOMIC DNA]</scope>
    <source>
        <strain evidence="2 3">DSM 100436</strain>
    </source>
</reference>